<evidence type="ECO:0000256" key="1">
    <source>
        <dbReference type="SAM" id="Phobius"/>
    </source>
</evidence>
<gene>
    <name evidence="4" type="ORF">PF327_06775</name>
</gene>
<reference evidence="4" key="1">
    <citation type="submission" date="2023-01" db="EMBL/GenBank/DDBJ databases">
        <title>Sulfurovum sp. XTW-4 genome assembly.</title>
        <authorList>
            <person name="Wang J."/>
        </authorList>
    </citation>
    <scope>NUCLEOTIDE SEQUENCE</scope>
    <source>
        <strain evidence="4">XTW-4</strain>
    </source>
</reference>
<feature type="domain" description="7 transmembrane helices usually fused to an inactive transglutaminase" evidence="3">
    <location>
        <begin position="262"/>
        <end position="507"/>
    </location>
</feature>
<feature type="transmembrane region" description="Helical" evidence="1">
    <location>
        <begin position="446"/>
        <end position="464"/>
    </location>
</feature>
<protein>
    <submittedName>
        <fullName evidence="4">Inactive transglutaminase family protein</fullName>
    </submittedName>
</protein>
<feature type="transmembrane region" description="Helical" evidence="1">
    <location>
        <begin position="416"/>
        <end position="434"/>
    </location>
</feature>
<dbReference type="Pfam" id="PF14402">
    <property type="entry name" value="7TM_transglut"/>
    <property type="match status" value="1"/>
</dbReference>
<evidence type="ECO:0000259" key="3">
    <source>
        <dbReference type="Pfam" id="PF14402"/>
    </source>
</evidence>
<dbReference type="InterPro" id="IPR025840">
    <property type="entry name" value="7TM_transglut"/>
</dbReference>
<keyword evidence="1" id="KW-1133">Transmembrane helix</keyword>
<feature type="transmembrane region" description="Helical" evidence="1">
    <location>
        <begin position="387"/>
        <end position="409"/>
    </location>
</feature>
<feature type="transmembrane region" description="Helical" evidence="1">
    <location>
        <begin position="7"/>
        <end position="26"/>
    </location>
</feature>
<organism evidence="4 5">
    <name type="scientific">Sulfurovum xiamenensis</name>
    <dbReference type="NCBI Taxonomy" id="3019066"/>
    <lineage>
        <taxon>Bacteria</taxon>
        <taxon>Pseudomonadati</taxon>
        <taxon>Campylobacterota</taxon>
        <taxon>Epsilonproteobacteria</taxon>
        <taxon>Campylobacterales</taxon>
        <taxon>Sulfurovaceae</taxon>
        <taxon>Sulfurovum</taxon>
    </lineage>
</organism>
<dbReference type="InterPro" id="IPR025838">
    <property type="entry name" value="Transglut_i_TM"/>
</dbReference>
<dbReference type="RefSeq" id="WP_289401836.1">
    <property type="nucleotide sequence ID" value="NZ_JAQIBC010000003.1"/>
</dbReference>
<keyword evidence="1" id="KW-0472">Membrane</keyword>
<evidence type="ECO:0000313" key="4">
    <source>
        <dbReference type="EMBL" id="MDM5263898.1"/>
    </source>
</evidence>
<evidence type="ECO:0000313" key="5">
    <source>
        <dbReference type="Proteomes" id="UP001169066"/>
    </source>
</evidence>
<evidence type="ECO:0000259" key="2">
    <source>
        <dbReference type="Pfam" id="PF14400"/>
    </source>
</evidence>
<dbReference type="Proteomes" id="UP001169066">
    <property type="component" value="Unassembled WGS sequence"/>
</dbReference>
<dbReference type="EMBL" id="JAQIBC010000003">
    <property type="protein sequence ID" value="MDM5263898.1"/>
    <property type="molecule type" value="Genomic_DNA"/>
</dbReference>
<feature type="transmembrane region" description="Helical" evidence="1">
    <location>
        <begin position="476"/>
        <end position="495"/>
    </location>
</feature>
<feature type="transmembrane region" description="Helical" evidence="1">
    <location>
        <begin position="348"/>
        <end position="375"/>
    </location>
</feature>
<name>A0ABT7QS33_9BACT</name>
<dbReference type="Pfam" id="PF14400">
    <property type="entry name" value="Transglut_i_TM"/>
    <property type="match status" value="1"/>
</dbReference>
<comment type="caution">
    <text evidence="4">The sequence shown here is derived from an EMBL/GenBank/DDBJ whole genome shotgun (WGS) entry which is preliminary data.</text>
</comment>
<keyword evidence="1" id="KW-0812">Transmembrane</keyword>
<keyword evidence="5" id="KW-1185">Reference proteome</keyword>
<sequence>MSRRFQVLLITFTLAFTGFFIVWYKVGVLGIPFLPHEKRSVYTIGAEISFVGQKKSVLVSMALPEPQEGIQILSEDVASSGFGYAEGETVNGKRAEWSKRNVVGPQMLYYSLEVLIEPGEHKPKPPIAPSEQETETLSDLPNMLQDTAKNLLHDVRSRSADTHSFTAQLIKDFSAKEPSQAVKILLAQAGESKIDLLYRLLRYRKISVRKIHGLYLESARRNIALTPMLDVYDGKDWQLYDLNKGKVVRDKNFFVWQQGNNSLIEVTGAKKSNISFSLNERQVPVQYLLDKKELVKKAAILDFSLFTLPISEQNTYRHILLVPFGALVVVLLRIMIGLRTSGTFMPVLIALAFMETTLSAGLVMFIMIVGMGLIIRSYLSSLNLLLVARISAVMIVVILIMSFMSILSFKLGIKEVLTVTFFPMIILAWTIERMSILWEEEGAKEVFIQGGGSLIVAVCAYFVMSDPFVSHMAFNFPELLLVVLAVIIMIGRYSGYRLSELIRFRSMVE</sequence>
<feature type="domain" description="Inactive transglutaminase fused to 7 transmembrane helices" evidence="2">
    <location>
        <begin position="24"/>
        <end position="188"/>
    </location>
</feature>
<feature type="transmembrane region" description="Helical" evidence="1">
    <location>
        <begin position="316"/>
        <end position="336"/>
    </location>
</feature>
<proteinExistence type="predicted"/>
<accession>A0ABT7QS33</accession>